<dbReference type="PRINTS" id="PR01490">
    <property type="entry name" value="RTXTOXIND"/>
</dbReference>
<dbReference type="Gene3D" id="2.40.50.100">
    <property type="match status" value="1"/>
</dbReference>
<dbReference type="PANTHER" id="PTHR30386:SF17">
    <property type="entry name" value="ALKALINE PROTEASE SECRETION PROTEIN APRE"/>
    <property type="match status" value="1"/>
</dbReference>
<evidence type="ECO:0000313" key="5">
    <source>
        <dbReference type="EMBL" id="ABB28012.1"/>
    </source>
</evidence>
<dbReference type="InterPro" id="IPR058781">
    <property type="entry name" value="HH_AprE-like"/>
</dbReference>
<gene>
    <name evidence="5" type="ordered locus">Cag_0743</name>
</gene>
<dbReference type="OrthoDB" id="9810980at2"/>
<organism evidence="5">
    <name type="scientific">Chlorobium chlorochromatii (strain CaD3)</name>
    <dbReference type="NCBI Taxonomy" id="340177"/>
    <lineage>
        <taxon>Bacteria</taxon>
        <taxon>Pseudomonadati</taxon>
        <taxon>Chlorobiota</taxon>
        <taxon>Chlorobiia</taxon>
        <taxon>Chlorobiales</taxon>
        <taxon>Chlorobiaceae</taxon>
        <taxon>Chlorobium/Pelodictyon group</taxon>
        <taxon>Chlorobium</taxon>
    </lineage>
</organism>
<dbReference type="SUPFAM" id="SSF111369">
    <property type="entry name" value="HlyD-like secretion proteins"/>
    <property type="match status" value="1"/>
</dbReference>
<keyword evidence="5" id="KW-0482">Metalloprotease</keyword>
<feature type="domain" description="AprE-like beta-barrel" evidence="4">
    <location>
        <begin position="272"/>
        <end position="366"/>
    </location>
</feature>
<dbReference type="InterPro" id="IPR058982">
    <property type="entry name" value="Beta-barrel_AprE"/>
</dbReference>
<accession>Q3ASL3</accession>
<evidence type="ECO:0000256" key="1">
    <source>
        <dbReference type="SAM" id="MobiDB-lite"/>
    </source>
</evidence>
<feature type="domain" description="AprE-like long alpha-helical hairpin" evidence="3">
    <location>
        <begin position="104"/>
        <end position="169"/>
    </location>
</feature>
<dbReference type="KEGG" id="cch:Cag_0743"/>
<dbReference type="Pfam" id="PF25994">
    <property type="entry name" value="HH_AprE"/>
    <property type="match status" value="1"/>
</dbReference>
<dbReference type="AlphaFoldDB" id="Q3ASL3"/>
<dbReference type="EMBL" id="CP000108">
    <property type="protein sequence ID" value="ABB28012.1"/>
    <property type="molecule type" value="Genomic_DNA"/>
</dbReference>
<feature type="transmembrane region" description="Helical" evidence="2">
    <location>
        <begin position="31"/>
        <end position="49"/>
    </location>
</feature>
<proteinExistence type="predicted"/>
<protein>
    <submittedName>
        <fullName evidence="5">Metalloprotease secretion protein</fullName>
    </submittedName>
</protein>
<reference evidence="5" key="1">
    <citation type="submission" date="2005-08" db="EMBL/GenBank/DDBJ databases">
        <title>Complete sequence of Chlorobium chlorochromatii CaD3.</title>
        <authorList>
            <person name="Copeland A."/>
            <person name="Lucas S."/>
            <person name="Lapidus A."/>
            <person name="Barry K."/>
            <person name="Detter J.C."/>
            <person name="Glavina T."/>
            <person name="Hammon N."/>
            <person name="Israni S."/>
            <person name="Pitluck S."/>
            <person name="Bryant D."/>
            <person name="Schmutz J."/>
            <person name="Larimer F."/>
            <person name="Land M."/>
            <person name="Kyrpides N."/>
            <person name="Ivanova N."/>
            <person name="Richardson P."/>
        </authorList>
    </citation>
    <scope>NUCLEOTIDE SEQUENCE [LARGE SCALE GENOMIC DNA]</scope>
    <source>
        <strain evidence="5">CaD3</strain>
    </source>
</reference>
<dbReference type="GO" id="GO:0008237">
    <property type="term" value="F:metallopeptidase activity"/>
    <property type="evidence" value="ECO:0007669"/>
    <property type="project" value="UniProtKB-KW"/>
</dbReference>
<evidence type="ECO:0000256" key="2">
    <source>
        <dbReference type="SAM" id="Phobius"/>
    </source>
</evidence>
<keyword evidence="2" id="KW-0472">Membrane</keyword>
<sequence length="389" mass="42355">MAEKITSPLDKGAANAPDAKKYRDTRSPIRLGIWILLVGFGSFLLWASFAPLDEGVPCQGLVGIATKRKVVEHLRGGTVQAVHVREGEIVQEGQVLISLDSQTARARFDEIHQHYIGMRATADRLQSEMRGAGSIAFHPDLLRESDKSLVRKNIENQKALFASRRQTLQILTEQLIAIKSLVSEGFAPLSQQRDLELKIAEFKSSTASQLAQVQLEVEADAEKSRALAAELADTEIRSPASGQVVGLQVQTVGAVIQPGQKIMDIVPLDESLLIDAKIAPHLIDSVHQGLAVDINFSAFAHAPQLVVEGNVESVSKDIVTDPPSSGTQPGASYYLARIAVTKEGLKQLGKREMQPGMPATVVIKTGERSLLTYLLDPLMKRIHVSMKEE</sequence>
<dbReference type="STRING" id="340177.Cag_0743"/>
<dbReference type="Pfam" id="PF26002">
    <property type="entry name" value="Beta-barrel_AprE"/>
    <property type="match status" value="1"/>
</dbReference>
<name>Q3ASL3_CHLCH</name>
<dbReference type="PANTHER" id="PTHR30386">
    <property type="entry name" value="MEMBRANE FUSION SUBUNIT OF EMRAB-TOLC MULTIDRUG EFFLUX PUMP"/>
    <property type="match status" value="1"/>
</dbReference>
<keyword evidence="2" id="KW-0812">Transmembrane</keyword>
<dbReference type="eggNOG" id="COG0845">
    <property type="taxonomic scope" value="Bacteria"/>
</dbReference>
<dbReference type="HOGENOM" id="CLU_023976_1_1_10"/>
<keyword evidence="5" id="KW-0378">Hydrolase</keyword>
<feature type="region of interest" description="Disordered" evidence="1">
    <location>
        <begin position="1"/>
        <end position="20"/>
    </location>
</feature>
<dbReference type="Gene3D" id="2.40.30.170">
    <property type="match status" value="1"/>
</dbReference>
<evidence type="ECO:0000259" key="4">
    <source>
        <dbReference type="Pfam" id="PF26002"/>
    </source>
</evidence>
<keyword evidence="5" id="KW-0645">Protease</keyword>
<dbReference type="GO" id="GO:0006508">
    <property type="term" value="P:proteolysis"/>
    <property type="evidence" value="ECO:0007669"/>
    <property type="project" value="UniProtKB-KW"/>
</dbReference>
<keyword evidence="2" id="KW-1133">Transmembrane helix</keyword>
<evidence type="ECO:0000259" key="3">
    <source>
        <dbReference type="Pfam" id="PF25994"/>
    </source>
</evidence>
<dbReference type="InterPro" id="IPR050739">
    <property type="entry name" value="MFP"/>
</dbReference>